<feature type="transmembrane region" description="Helical" evidence="6">
    <location>
        <begin position="272"/>
        <end position="296"/>
    </location>
</feature>
<feature type="transmembrane region" description="Helical" evidence="6">
    <location>
        <begin position="428"/>
        <end position="448"/>
    </location>
</feature>
<feature type="transmembrane region" description="Helical" evidence="6">
    <location>
        <begin position="376"/>
        <end position="408"/>
    </location>
</feature>
<feature type="transmembrane region" description="Helical" evidence="6">
    <location>
        <begin position="180"/>
        <end position="198"/>
    </location>
</feature>
<dbReference type="InterPro" id="IPR020846">
    <property type="entry name" value="MFS_dom"/>
</dbReference>
<dbReference type="OrthoDB" id="3357846at2759"/>
<dbReference type="AlphaFoldDB" id="A0A2J6TIF0"/>
<evidence type="ECO:0000256" key="3">
    <source>
        <dbReference type="ARBA" id="ARBA00022989"/>
    </source>
</evidence>
<dbReference type="GO" id="GO:1990961">
    <property type="term" value="P:xenobiotic detoxification by transmembrane export across the plasma membrane"/>
    <property type="evidence" value="ECO:0007669"/>
    <property type="project" value="TreeGrafter"/>
</dbReference>
<dbReference type="Proteomes" id="UP000235371">
    <property type="component" value="Unassembled WGS sequence"/>
</dbReference>
<feature type="transmembrane region" description="Helical" evidence="6">
    <location>
        <begin position="110"/>
        <end position="129"/>
    </location>
</feature>
<name>A0A2J6TIF0_9HELO</name>
<feature type="compositionally biased region" description="Basic and acidic residues" evidence="5">
    <location>
        <begin position="26"/>
        <end position="42"/>
    </location>
</feature>
<evidence type="ECO:0000256" key="6">
    <source>
        <dbReference type="SAM" id="Phobius"/>
    </source>
</evidence>
<feature type="transmembrane region" description="Helical" evidence="6">
    <location>
        <begin position="238"/>
        <end position="260"/>
    </location>
</feature>
<dbReference type="InterPro" id="IPR036259">
    <property type="entry name" value="MFS_trans_sf"/>
</dbReference>
<keyword evidence="3 6" id="KW-1133">Transmembrane helix</keyword>
<dbReference type="GO" id="GO:0015244">
    <property type="term" value="F:fluconazole transmembrane transporter activity"/>
    <property type="evidence" value="ECO:0007669"/>
    <property type="project" value="TreeGrafter"/>
</dbReference>
<feature type="domain" description="Major facilitator superfamily (MFS) profile" evidence="7">
    <location>
        <begin position="111"/>
        <end position="557"/>
    </location>
</feature>
<dbReference type="EMBL" id="KZ613783">
    <property type="protein sequence ID" value="PMD62789.1"/>
    <property type="molecule type" value="Genomic_DNA"/>
</dbReference>
<evidence type="ECO:0000256" key="1">
    <source>
        <dbReference type="ARBA" id="ARBA00004141"/>
    </source>
</evidence>
<dbReference type="Gene3D" id="1.20.1250.20">
    <property type="entry name" value="MFS general substrate transporter like domains"/>
    <property type="match status" value="1"/>
</dbReference>
<keyword evidence="4 6" id="KW-0472">Membrane</keyword>
<evidence type="ECO:0000313" key="9">
    <source>
        <dbReference type="Proteomes" id="UP000235371"/>
    </source>
</evidence>
<dbReference type="InterPro" id="IPR011701">
    <property type="entry name" value="MFS"/>
</dbReference>
<keyword evidence="9" id="KW-1185">Reference proteome</keyword>
<evidence type="ECO:0000259" key="7">
    <source>
        <dbReference type="PROSITE" id="PS50850"/>
    </source>
</evidence>
<protein>
    <submittedName>
        <fullName evidence="8">Putative MFS transporter</fullName>
    </submittedName>
</protein>
<dbReference type="GeneID" id="36582505"/>
<dbReference type="SUPFAM" id="SSF103473">
    <property type="entry name" value="MFS general substrate transporter"/>
    <property type="match status" value="1"/>
</dbReference>
<proteinExistence type="predicted"/>
<feature type="compositionally biased region" description="Polar residues" evidence="5">
    <location>
        <begin position="45"/>
        <end position="54"/>
    </location>
</feature>
<feature type="transmembrane region" description="Helical" evidence="6">
    <location>
        <begin position="204"/>
        <end position="226"/>
    </location>
</feature>
<evidence type="ECO:0000256" key="5">
    <source>
        <dbReference type="SAM" id="MobiDB-lite"/>
    </source>
</evidence>
<dbReference type="CDD" id="cd17323">
    <property type="entry name" value="MFS_Tpo1_MDR_like"/>
    <property type="match status" value="1"/>
</dbReference>
<dbReference type="PANTHER" id="PTHR23502:SF23">
    <property type="entry name" value="FLUCONAZOLE RESISTANCE PROTEIN 1"/>
    <property type="match status" value="1"/>
</dbReference>
<accession>A0A2J6TIF0</accession>
<feature type="region of interest" description="Disordered" evidence="5">
    <location>
        <begin position="26"/>
        <end position="92"/>
    </location>
</feature>
<reference evidence="8 9" key="1">
    <citation type="submission" date="2016-04" db="EMBL/GenBank/DDBJ databases">
        <title>A degradative enzymes factory behind the ericoid mycorrhizal symbiosis.</title>
        <authorList>
            <consortium name="DOE Joint Genome Institute"/>
            <person name="Martino E."/>
            <person name="Morin E."/>
            <person name="Grelet G."/>
            <person name="Kuo A."/>
            <person name="Kohler A."/>
            <person name="Daghino S."/>
            <person name="Barry K."/>
            <person name="Choi C."/>
            <person name="Cichocki N."/>
            <person name="Clum A."/>
            <person name="Copeland A."/>
            <person name="Hainaut M."/>
            <person name="Haridas S."/>
            <person name="Labutti K."/>
            <person name="Lindquist E."/>
            <person name="Lipzen A."/>
            <person name="Khouja H.-R."/>
            <person name="Murat C."/>
            <person name="Ohm R."/>
            <person name="Olson A."/>
            <person name="Spatafora J."/>
            <person name="Veneault-Fourrey C."/>
            <person name="Henrissat B."/>
            <person name="Grigoriev I."/>
            <person name="Martin F."/>
            <person name="Perotto S."/>
        </authorList>
    </citation>
    <scope>NUCLEOTIDE SEQUENCE [LARGE SCALE GENOMIC DNA]</scope>
    <source>
        <strain evidence="8 9">E</strain>
    </source>
</reference>
<dbReference type="InParanoid" id="A0A2J6TIF0"/>
<sequence>MSIIRDAPLGQICRLILGPESFPYPDEKEGFQLKLPEVKSEPVAEQTTEAQENGSVEKNEGTDEAESSNADVEKGPGPGPSPNDGYQTVGWYDDKDPENPLNWSTGKKTFTYFQICLLTFSVYSGSAIITPAEPVFIEIFGVSAEVSSLVLSMYVLGYGVGPLFFSPLSEMPRMGRSIPYFASLTLFIIITAVTSRVSNFPGLVVLRFIQGVLGGPVLATGGASAGDILSFPKIPYGLAFWGVAALAGPALGPLLSGFSVPLSSWRWSMYELLIMCGFCWLLLFCFLPETNADTILLKRAKRLRKSTGNENIRSDSEIKQGNLHFLKLLGTYLTTPFLVTIQDPSIAFINVYTGLIYGIFYSFFESFPLVYRGIYGYSIGIMGVVFLCIIVACFFGVTTYLATIYFHYEPYTMKSLMAGGIGSVEHRLLPGVIAAFIAPGGIFIFAWCARADITWVAPTIGIVLYMACVFNITMAVFIYLPMSYPRYAASLFAANSFLRSAVACGSIHFAQPLFGNLGIGKGCSLLGGLMFACFFGIFTLWKYGEQLRARSKFAQVY</sequence>
<dbReference type="GO" id="GO:0005886">
    <property type="term" value="C:plasma membrane"/>
    <property type="evidence" value="ECO:0007669"/>
    <property type="project" value="TreeGrafter"/>
</dbReference>
<feature type="transmembrane region" description="Helical" evidence="6">
    <location>
        <begin position="522"/>
        <end position="541"/>
    </location>
</feature>
<feature type="transmembrane region" description="Helical" evidence="6">
    <location>
        <begin position="347"/>
        <end position="364"/>
    </location>
</feature>
<gene>
    <name evidence="8" type="ORF">K444DRAFT_525207</name>
</gene>
<feature type="transmembrane region" description="Helical" evidence="6">
    <location>
        <begin position="149"/>
        <end position="168"/>
    </location>
</feature>
<evidence type="ECO:0000256" key="4">
    <source>
        <dbReference type="ARBA" id="ARBA00023136"/>
    </source>
</evidence>
<comment type="subcellular location">
    <subcellularLocation>
        <location evidence="1">Membrane</location>
        <topology evidence="1">Multi-pass membrane protein</topology>
    </subcellularLocation>
</comment>
<keyword evidence="2 6" id="KW-0812">Transmembrane</keyword>
<dbReference type="Pfam" id="PF07690">
    <property type="entry name" value="MFS_1"/>
    <property type="match status" value="1"/>
</dbReference>
<evidence type="ECO:0000313" key="8">
    <source>
        <dbReference type="EMBL" id="PMD62789.1"/>
    </source>
</evidence>
<organism evidence="8 9">
    <name type="scientific">Hyaloscypha bicolor E</name>
    <dbReference type="NCBI Taxonomy" id="1095630"/>
    <lineage>
        <taxon>Eukaryota</taxon>
        <taxon>Fungi</taxon>
        <taxon>Dikarya</taxon>
        <taxon>Ascomycota</taxon>
        <taxon>Pezizomycotina</taxon>
        <taxon>Leotiomycetes</taxon>
        <taxon>Helotiales</taxon>
        <taxon>Hyaloscyphaceae</taxon>
        <taxon>Hyaloscypha</taxon>
        <taxon>Hyaloscypha bicolor</taxon>
    </lineage>
</organism>
<dbReference type="PANTHER" id="PTHR23502">
    <property type="entry name" value="MAJOR FACILITATOR SUPERFAMILY"/>
    <property type="match status" value="1"/>
</dbReference>
<dbReference type="STRING" id="1095630.A0A2J6TIF0"/>
<dbReference type="PROSITE" id="PS50850">
    <property type="entry name" value="MFS"/>
    <property type="match status" value="1"/>
</dbReference>
<dbReference type="RefSeq" id="XP_024739693.1">
    <property type="nucleotide sequence ID" value="XM_024874425.1"/>
</dbReference>
<evidence type="ECO:0000256" key="2">
    <source>
        <dbReference type="ARBA" id="ARBA00022692"/>
    </source>
</evidence>
<feature type="transmembrane region" description="Helical" evidence="6">
    <location>
        <begin position="460"/>
        <end position="481"/>
    </location>
</feature>